<evidence type="ECO:0000256" key="5">
    <source>
        <dbReference type="ARBA" id="ARBA00022692"/>
    </source>
</evidence>
<feature type="transmembrane region" description="Helical" evidence="8">
    <location>
        <begin position="109"/>
        <end position="132"/>
    </location>
</feature>
<dbReference type="SUPFAM" id="SSF161098">
    <property type="entry name" value="MetI-like"/>
    <property type="match status" value="1"/>
</dbReference>
<feature type="transmembrane region" description="Helical" evidence="8">
    <location>
        <begin position="12"/>
        <end position="36"/>
    </location>
</feature>
<dbReference type="PANTHER" id="PTHR43848">
    <property type="entry name" value="PUTRESCINE TRANSPORT SYSTEM PERMEASE PROTEIN POTI"/>
    <property type="match status" value="1"/>
</dbReference>
<evidence type="ECO:0000256" key="7">
    <source>
        <dbReference type="ARBA" id="ARBA00023136"/>
    </source>
</evidence>
<dbReference type="InterPro" id="IPR051789">
    <property type="entry name" value="Bact_Polyamine_Transport"/>
</dbReference>
<dbReference type="InterPro" id="IPR000515">
    <property type="entry name" value="MetI-like"/>
</dbReference>
<dbReference type="EMBL" id="JAYJLD010000010">
    <property type="protein sequence ID" value="MEB3101790.1"/>
    <property type="molecule type" value="Genomic_DNA"/>
</dbReference>
<keyword evidence="4" id="KW-1003">Cell membrane</keyword>
<comment type="similarity">
    <text evidence="2">Belongs to the binding-protein-dependent transport system permease family. CysTW subfamily.</text>
</comment>
<dbReference type="Gene3D" id="1.10.3720.10">
    <property type="entry name" value="MetI-like"/>
    <property type="match status" value="1"/>
</dbReference>
<proteinExistence type="inferred from homology"/>
<dbReference type="PANTHER" id="PTHR43848:SF2">
    <property type="entry name" value="PUTRESCINE TRANSPORT SYSTEM PERMEASE PROTEIN POTI"/>
    <property type="match status" value="1"/>
</dbReference>
<feature type="transmembrane region" description="Helical" evidence="8">
    <location>
        <begin position="147"/>
        <end position="166"/>
    </location>
</feature>
<dbReference type="PROSITE" id="PS50928">
    <property type="entry name" value="ABC_TM1"/>
    <property type="match status" value="1"/>
</dbReference>
<sequence length="283" mass="31580">MKKNKALKSVFGIYTGIFIFVLYAPLIVLTILSFQVGPEGGPQFPLQGFSLYWYEQLFGLTPPSRVAPLDLGDAIFRSLTLAIITMIVSTILGTLTAQAFRKNFKGSGLVFYLILLGIMVPGILVGLGIALVSNTLGIDKNWYSTSFVAHVLYTYPFAFIVMLAIFNRFDRSIEEAAMDLGANELKTFWRITLPQVIPGLLSAALFAFTLSYDEFPRTLFAAGPDLTLPLTIFGTFSIEVHPNLFAFGVLTTLFSFSILILYYFLMMIFTRKPKRLNVQEDIN</sequence>
<dbReference type="Proteomes" id="UP001310386">
    <property type="component" value="Unassembled WGS sequence"/>
</dbReference>
<reference evidence="10" key="1">
    <citation type="submission" date="2023-12" db="EMBL/GenBank/DDBJ databases">
        <title>Fervidustalea candida gen. nov., sp. nov., a novel member of the family Paenibacillaceae isolated from a geothermal area.</title>
        <authorList>
            <person name="Li W.-J."/>
            <person name="Jiao J.-Y."/>
            <person name="Chen Y."/>
        </authorList>
    </citation>
    <scope>NUCLEOTIDE SEQUENCE</scope>
    <source>
        <strain evidence="10">SYSU GA230002</strain>
    </source>
</reference>
<evidence type="ECO:0000259" key="9">
    <source>
        <dbReference type="PROSITE" id="PS50928"/>
    </source>
</evidence>
<feature type="transmembrane region" description="Helical" evidence="8">
    <location>
        <begin position="74"/>
        <end position="97"/>
    </location>
</feature>
<protein>
    <submittedName>
        <fullName evidence="10">ABC transporter permease</fullName>
    </submittedName>
</protein>
<dbReference type="RefSeq" id="WP_371753908.1">
    <property type="nucleotide sequence ID" value="NZ_JAYJLD010000010.1"/>
</dbReference>
<comment type="caution">
    <text evidence="10">The sequence shown here is derived from an EMBL/GenBank/DDBJ whole genome shotgun (WGS) entry which is preliminary data.</text>
</comment>
<evidence type="ECO:0000256" key="3">
    <source>
        <dbReference type="ARBA" id="ARBA00022448"/>
    </source>
</evidence>
<feature type="transmembrane region" description="Helical" evidence="8">
    <location>
        <begin position="244"/>
        <end position="265"/>
    </location>
</feature>
<organism evidence="10 11">
    <name type="scientific">Ferviditalea candida</name>
    <dbReference type="NCBI Taxonomy" id="3108399"/>
    <lineage>
        <taxon>Bacteria</taxon>
        <taxon>Bacillati</taxon>
        <taxon>Bacillota</taxon>
        <taxon>Bacilli</taxon>
        <taxon>Bacillales</taxon>
        <taxon>Paenibacillaceae</taxon>
        <taxon>Ferviditalea</taxon>
    </lineage>
</organism>
<evidence type="ECO:0000313" key="11">
    <source>
        <dbReference type="Proteomes" id="UP001310386"/>
    </source>
</evidence>
<evidence type="ECO:0000256" key="4">
    <source>
        <dbReference type="ARBA" id="ARBA00022475"/>
    </source>
</evidence>
<name>A0ABU5ZL11_9BACL</name>
<gene>
    <name evidence="10" type="ORF">VF724_08950</name>
</gene>
<feature type="transmembrane region" description="Helical" evidence="8">
    <location>
        <begin position="187"/>
        <end position="210"/>
    </location>
</feature>
<evidence type="ECO:0000256" key="8">
    <source>
        <dbReference type="RuleBase" id="RU363032"/>
    </source>
</evidence>
<feature type="domain" description="ABC transmembrane type-1" evidence="9">
    <location>
        <begin position="75"/>
        <end position="262"/>
    </location>
</feature>
<accession>A0ABU5ZL11</accession>
<keyword evidence="6 8" id="KW-1133">Transmembrane helix</keyword>
<keyword evidence="5 8" id="KW-0812">Transmembrane</keyword>
<dbReference type="Pfam" id="PF00528">
    <property type="entry name" value="BPD_transp_1"/>
    <property type="match status" value="1"/>
</dbReference>
<keyword evidence="7 8" id="KW-0472">Membrane</keyword>
<evidence type="ECO:0000256" key="6">
    <source>
        <dbReference type="ARBA" id="ARBA00022989"/>
    </source>
</evidence>
<evidence type="ECO:0000313" key="10">
    <source>
        <dbReference type="EMBL" id="MEB3101790.1"/>
    </source>
</evidence>
<dbReference type="InterPro" id="IPR035906">
    <property type="entry name" value="MetI-like_sf"/>
</dbReference>
<dbReference type="CDD" id="cd06261">
    <property type="entry name" value="TM_PBP2"/>
    <property type="match status" value="1"/>
</dbReference>
<evidence type="ECO:0000256" key="2">
    <source>
        <dbReference type="ARBA" id="ARBA00007069"/>
    </source>
</evidence>
<keyword evidence="3 8" id="KW-0813">Transport</keyword>
<evidence type="ECO:0000256" key="1">
    <source>
        <dbReference type="ARBA" id="ARBA00004651"/>
    </source>
</evidence>
<comment type="subcellular location">
    <subcellularLocation>
        <location evidence="1 8">Cell membrane</location>
        <topology evidence="1 8">Multi-pass membrane protein</topology>
    </subcellularLocation>
</comment>
<keyword evidence="11" id="KW-1185">Reference proteome</keyword>